<dbReference type="EMBL" id="ML991850">
    <property type="protein sequence ID" value="KAF2229950.1"/>
    <property type="molecule type" value="Genomic_DNA"/>
</dbReference>
<evidence type="ECO:0000313" key="2">
    <source>
        <dbReference type="Proteomes" id="UP000800092"/>
    </source>
</evidence>
<organism evidence="1 2">
    <name type="scientific">Viridothelium virens</name>
    <name type="common">Speckled blister lichen</name>
    <name type="synonym">Trypethelium virens</name>
    <dbReference type="NCBI Taxonomy" id="1048519"/>
    <lineage>
        <taxon>Eukaryota</taxon>
        <taxon>Fungi</taxon>
        <taxon>Dikarya</taxon>
        <taxon>Ascomycota</taxon>
        <taxon>Pezizomycotina</taxon>
        <taxon>Dothideomycetes</taxon>
        <taxon>Dothideomycetes incertae sedis</taxon>
        <taxon>Trypetheliales</taxon>
        <taxon>Trypetheliaceae</taxon>
        <taxon>Viridothelium</taxon>
    </lineage>
</organism>
<gene>
    <name evidence="1" type="ORF">EV356DRAFT_509896</name>
</gene>
<keyword evidence="2" id="KW-1185">Reference proteome</keyword>
<name>A0A6A6GWS0_VIRVR</name>
<proteinExistence type="predicted"/>
<evidence type="ECO:0000313" key="1">
    <source>
        <dbReference type="EMBL" id="KAF2229950.1"/>
    </source>
</evidence>
<sequence length="71" mass="7960">MTPVTISSTYQPYRRALSPVVGWYSATSVIPYEAIIPCPAISSLIFLVATPEYATRSHIWTPQPRQYSKCP</sequence>
<dbReference type="AlphaFoldDB" id="A0A6A6GWS0"/>
<accession>A0A6A6GWS0</accession>
<reference evidence="1" key="1">
    <citation type="journal article" date="2020" name="Stud. Mycol.">
        <title>101 Dothideomycetes genomes: a test case for predicting lifestyles and emergence of pathogens.</title>
        <authorList>
            <person name="Haridas S."/>
            <person name="Albert R."/>
            <person name="Binder M."/>
            <person name="Bloem J."/>
            <person name="Labutti K."/>
            <person name="Salamov A."/>
            <person name="Andreopoulos B."/>
            <person name="Baker S."/>
            <person name="Barry K."/>
            <person name="Bills G."/>
            <person name="Bluhm B."/>
            <person name="Cannon C."/>
            <person name="Castanera R."/>
            <person name="Culley D."/>
            <person name="Daum C."/>
            <person name="Ezra D."/>
            <person name="Gonzalez J."/>
            <person name="Henrissat B."/>
            <person name="Kuo A."/>
            <person name="Liang C."/>
            <person name="Lipzen A."/>
            <person name="Lutzoni F."/>
            <person name="Magnuson J."/>
            <person name="Mondo S."/>
            <person name="Nolan M."/>
            <person name="Ohm R."/>
            <person name="Pangilinan J."/>
            <person name="Park H.-J."/>
            <person name="Ramirez L."/>
            <person name="Alfaro M."/>
            <person name="Sun H."/>
            <person name="Tritt A."/>
            <person name="Yoshinaga Y."/>
            <person name="Zwiers L.-H."/>
            <person name="Turgeon B."/>
            <person name="Goodwin S."/>
            <person name="Spatafora J."/>
            <person name="Crous P."/>
            <person name="Grigoriev I."/>
        </authorList>
    </citation>
    <scope>NUCLEOTIDE SEQUENCE</scope>
    <source>
        <strain evidence="1">Tuck. ex Michener</strain>
    </source>
</reference>
<dbReference type="Proteomes" id="UP000800092">
    <property type="component" value="Unassembled WGS sequence"/>
</dbReference>
<protein>
    <submittedName>
        <fullName evidence="1">Uncharacterized protein</fullName>
    </submittedName>
</protein>